<evidence type="ECO:0000256" key="4">
    <source>
        <dbReference type="ARBA" id="ARBA00022989"/>
    </source>
</evidence>
<evidence type="ECO:0000256" key="5">
    <source>
        <dbReference type="ARBA" id="ARBA00023040"/>
    </source>
</evidence>
<keyword evidence="4 11" id="KW-1133">Transmembrane helix</keyword>
<feature type="transmembrane region" description="Helical" evidence="11">
    <location>
        <begin position="102"/>
        <end position="121"/>
    </location>
</feature>
<keyword evidence="2" id="KW-1003">Cell membrane</keyword>
<keyword evidence="5" id="KW-0297">G-protein coupled receptor</keyword>
<evidence type="ECO:0000256" key="10">
    <source>
        <dbReference type="SAM" id="MobiDB-lite"/>
    </source>
</evidence>
<dbReference type="InterPro" id="IPR008365">
    <property type="entry name" value="Prostanoid_rcpt"/>
</dbReference>
<keyword evidence="9" id="KW-0807">Transducer</keyword>
<evidence type="ECO:0000256" key="7">
    <source>
        <dbReference type="ARBA" id="ARBA00023170"/>
    </source>
</evidence>
<organism evidence="13 14">
    <name type="scientific">Porites evermanni</name>
    <dbReference type="NCBI Taxonomy" id="104178"/>
    <lineage>
        <taxon>Eukaryota</taxon>
        <taxon>Metazoa</taxon>
        <taxon>Cnidaria</taxon>
        <taxon>Anthozoa</taxon>
        <taxon>Hexacorallia</taxon>
        <taxon>Scleractinia</taxon>
        <taxon>Fungiina</taxon>
        <taxon>Poritidae</taxon>
        <taxon>Porites</taxon>
    </lineage>
</organism>
<name>A0ABN8LXG2_9CNID</name>
<feature type="domain" description="G-protein coupled receptors family 1 profile" evidence="12">
    <location>
        <begin position="40"/>
        <end position="303"/>
    </location>
</feature>
<protein>
    <recommendedName>
        <fullName evidence="12">G-protein coupled receptors family 1 profile domain-containing protein</fullName>
    </recommendedName>
</protein>
<accession>A0ABN8LXG2</accession>
<feature type="transmembrane region" description="Helical" evidence="11">
    <location>
        <begin position="287"/>
        <end position="306"/>
    </location>
</feature>
<evidence type="ECO:0000313" key="14">
    <source>
        <dbReference type="Proteomes" id="UP001159427"/>
    </source>
</evidence>
<comment type="caution">
    <text evidence="13">The sequence shown here is derived from an EMBL/GenBank/DDBJ whole genome shotgun (WGS) entry which is preliminary data.</text>
</comment>
<dbReference type="EMBL" id="CALNXI010000102">
    <property type="protein sequence ID" value="CAH3018986.1"/>
    <property type="molecule type" value="Genomic_DNA"/>
</dbReference>
<evidence type="ECO:0000256" key="11">
    <source>
        <dbReference type="SAM" id="Phobius"/>
    </source>
</evidence>
<dbReference type="InterPro" id="IPR000276">
    <property type="entry name" value="GPCR_Rhodpsn"/>
</dbReference>
<dbReference type="InterPro" id="IPR017452">
    <property type="entry name" value="GPCR_Rhodpsn_7TM"/>
</dbReference>
<evidence type="ECO:0000256" key="8">
    <source>
        <dbReference type="ARBA" id="ARBA00023180"/>
    </source>
</evidence>
<sequence>MAVLNATQNTQHTNSSAEKIQTDTANLIIGVVLLGSALIGCSLTLLVLGKDFFLGKNPPSVLVSALVWVDFIGAFSTAVLVFHGYVQGPEWIMYSPQCTLQGFFSTAFGISSGAVVTFMSLERAVSLHKPFFYKQHATPCLARAFCIFITLFCVTLSALPFAGVGRYMLSKSSRFVCQFDWFPEDLSSTVYILALGMSGALLIFLMTASNIFVFVIVIRIRRQMSAVLPWGENARRHRRRGAFRLEERMAKFVALVSVVFLVTWLPVTIRLLCNVFRVYPSNRLDNLSLKLVVANFLLDPFTYVLFKKNFKRNLKQSITELTEFIGDASFGQRLKKQSSRDNRGNKKGNTSEVGHGQFAKTSMFQGDKPTMRTVILDTAA</sequence>
<feature type="region of interest" description="Disordered" evidence="10">
    <location>
        <begin position="335"/>
        <end position="354"/>
    </location>
</feature>
<feature type="transmembrane region" description="Helical" evidence="11">
    <location>
        <begin position="141"/>
        <end position="169"/>
    </location>
</feature>
<comment type="subcellular location">
    <subcellularLocation>
        <location evidence="1">Cell membrane</location>
        <topology evidence="1">Multi-pass membrane protein</topology>
    </subcellularLocation>
</comment>
<proteinExistence type="predicted"/>
<feature type="transmembrane region" description="Helical" evidence="11">
    <location>
        <begin position="249"/>
        <end position="267"/>
    </location>
</feature>
<evidence type="ECO:0000256" key="1">
    <source>
        <dbReference type="ARBA" id="ARBA00004651"/>
    </source>
</evidence>
<evidence type="ECO:0000256" key="6">
    <source>
        <dbReference type="ARBA" id="ARBA00023136"/>
    </source>
</evidence>
<keyword evidence="6 11" id="KW-0472">Membrane</keyword>
<keyword evidence="3 11" id="KW-0812">Transmembrane</keyword>
<evidence type="ECO:0000259" key="12">
    <source>
        <dbReference type="PROSITE" id="PS50262"/>
    </source>
</evidence>
<gene>
    <name evidence="13" type="ORF">PEVE_00000554</name>
</gene>
<dbReference type="SUPFAM" id="SSF81321">
    <property type="entry name" value="Family A G protein-coupled receptor-like"/>
    <property type="match status" value="1"/>
</dbReference>
<reference evidence="13 14" key="1">
    <citation type="submission" date="2022-05" db="EMBL/GenBank/DDBJ databases">
        <authorList>
            <consortium name="Genoscope - CEA"/>
            <person name="William W."/>
        </authorList>
    </citation>
    <scope>NUCLEOTIDE SEQUENCE [LARGE SCALE GENOMIC DNA]</scope>
</reference>
<dbReference type="PROSITE" id="PS50262">
    <property type="entry name" value="G_PROTEIN_RECEP_F1_2"/>
    <property type="match status" value="1"/>
</dbReference>
<dbReference type="Proteomes" id="UP001159427">
    <property type="component" value="Unassembled WGS sequence"/>
</dbReference>
<evidence type="ECO:0000313" key="13">
    <source>
        <dbReference type="EMBL" id="CAH3018986.1"/>
    </source>
</evidence>
<feature type="transmembrane region" description="Helical" evidence="11">
    <location>
        <begin position="189"/>
        <end position="218"/>
    </location>
</feature>
<dbReference type="PANTHER" id="PTHR11866:SF16">
    <property type="entry name" value="PROSTAGLANDIN E2 RECEPTOR EP4 SUBTYPE-LIKE PROTEIN"/>
    <property type="match status" value="1"/>
</dbReference>
<dbReference type="Pfam" id="PF00001">
    <property type="entry name" value="7tm_1"/>
    <property type="match status" value="1"/>
</dbReference>
<feature type="transmembrane region" description="Helical" evidence="11">
    <location>
        <begin position="27"/>
        <end position="49"/>
    </location>
</feature>
<dbReference type="PANTHER" id="PTHR11866">
    <property type="entry name" value="G-PROTEIN COUPLED RECEPTOR FAMILY 1 MEMBER"/>
    <property type="match status" value="1"/>
</dbReference>
<evidence type="ECO:0000256" key="3">
    <source>
        <dbReference type="ARBA" id="ARBA00022692"/>
    </source>
</evidence>
<keyword evidence="8" id="KW-0325">Glycoprotein</keyword>
<keyword evidence="14" id="KW-1185">Reference proteome</keyword>
<feature type="transmembrane region" description="Helical" evidence="11">
    <location>
        <begin position="61"/>
        <end position="82"/>
    </location>
</feature>
<dbReference type="Gene3D" id="1.20.1070.10">
    <property type="entry name" value="Rhodopsin 7-helix transmembrane proteins"/>
    <property type="match status" value="1"/>
</dbReference>
<evidence type="ECO:0000256" key="2">
    <source>
        <dbReference type="ARBA" id="ARBA00022475"/>
    </source>
</evidence>
<keyword evidence="7" id="KW-0675">Receptor</keyword>
<evidence type="ECO:0000256" key="9">
    <source>
        <dbReference type="ARBA" id="ARBA00023224"/>
    </source>
</evidence>